<dbReference type="PANTHER" id="PTHR37984">
    <property type="entry name" value="PROTEIN CBG26694"/>
    <property type="match status" value="1"/>
</dbReference>
<dbReference type="PANTHER" id="PTHR37984:SF11">
    <property type="entry name" value="INTEGRASE CATALYTIC DOMAIN-CONTAINING PROTEIN"/>
    <property type="match status" value="1"/>
</dbReference>
<keyword evidence="2" id="KW-1185">Reference proteome</keyword>
<evidence type="ECO:0000313" key="1">
    <source>
        <dbReference type="EMBL" id="CAB4016987.1"/>
    </source>
</evidence>
<sequence length="287" mass="32943">MAKSQCILGYESSTALGLITLNINNIMQHEDPAIVKLLNKHEKLFEGTGNLKSVEVKLEIDETVPPVAQSSRRIPHNMKKKVNEKLHKMREDGIIEKVDGATPWLSPPIAIPKENGDVKLIPNMGVPNTALIRRRVQIIFPQLTRFYAKWKELKYSQKSTYHNSPLAEESRYITAFTTPDDGPHCFKRLIMGASPSSEYFHEIMHDLIKNIPNCANISENIWLWSNDLQSHYKQLEQLLTKLETSGLILKQMLKMLQNARFWYQKSMSLAIPFEAMEYSPTVPKSKR</sequence>
<dbReference type="InterPro" id="IPR050951">
    <property type="entry name" value="Retrovirus_Pol_polyprotein"/>
</dbReference>
<dbReference type="SUPFAM" id="SSF56672">
    <property type="entry name" value="DNA/RNA polymerases"/>
    <property type="match status" value="1"/>
</dbReference>
<dbReference type="InterPro" id="IPR043128">
    <property type="entry name" value="Rev_trsase/Diguanyl_cyclase"/>
</dbReference>
<dbReference type="InterPro" id="IPR043502">
    <property type="entry name" value="DNA/RNA_pol_sf"/>
</dbReference>
<dbReference type="Gene3D" id="3.30.70.270">
    <property type="match status" value="1"/>
</dbReference>
<accession>A0A6S7IH66</accession>
<comment type="caution">
    <text evidence="1">The sequence shown here is derived from an EMBL/GenBank/DDBJ whole genome shotgun (WGS) entry which is preliminary data.</text>
</comment>
<dbReference type="Proteomes" id="UP001152795">
    <property type="component" value="Unassembled WGS sequence"/>
</dbReference>
<proteinExistence type="predicted"/>
<dbReference type="Gene3D" id="3.10.10.10">
    <property type="entry name" value="HIV Type 1 Reverse Transcriptase, subunit A, domain 1"/>
    <property type="match status" value="1"/>
</dbReference>
<gene>
    <name evidence="1" type="ORF">PACLA_8A077132</name>
</gene>
<dbReference type="OrthoDB" id="5978043at2759"/>
<evidence type="ECO:0000313" key="2">
    <source>
        <dbReference type="Proteomes" id="UP001152795"/>
    </source>
</evidence>
<name>A0A6S7IH66_PARCT</name>
<dbReference type="AlphaFoldDB" id="A0A6S7IH66"/>
<reference evidence="1" key="1">
    <citation type="submission" date="2020-04" db="EMBL/GenBank/DDBJ databases">
        <authorList>
            <person name="Alioto T."/>
            <person name="Alioto T."/>
            <person name="Gomez Garrido J."/>
        </authorList>
    </citation>
    <scope>NUCLEOTIDE SEQUENCE</scope>
    <source>
        <strain evidence="1">A484AB</strain>
    </source>
</reference>
<protein>
    <submittedName>
        <fullName evidence="1">Uncharacterized protein</fullName>
    </submittedName>
</protein>
<dbReference type="EMBL" id="CACRXK020009350">
    <property type="protein sequence ID" value="CAB4016987.1"/>
    <property type="molecule type" value="Genomic_DNA"/>
</dbReference>
<organism evidence="1 2">
    <name type="scientific">Paramuricea clavata</name>
    <name type="common">Red gorgonian</name>
    <name type="synonym">Violescent sea-whip</name>
    <dbReference type="NCBI Taxonomy" id="317549"/>
    <lineage>
        <taxon>Eukaryota</taxon>
        <taxon>Metazoa</taxon>
        <taxon>Cnidaria</taxon>
        <taxon>Anthozoa</taxon>
        <taxon>Octocorallia</taxon>
        <taxon>Malacalcyonacea</taxon>
        <taxon>Plexauridae</taxon>
        <taxon>Paramuricea</taxon>
    </lineage>
</organism>